<name>A0A9D4JEF5_DREPO</name>
<keyword evidence="2" id="KW-1185">Reference proteome</keyword>
<proteinExistence type="predicted"/>
<comment type="caution">
    <text evidence="1">The sequence shown here is derived from an EMBL/GenBank/DDBJ whole genome shotgun (WGS) entry which is preliminary data.</text>
</comment>
<accession>A0A9D4JEF5</accession>
<reference evidence="1" key="2">
    <citation type="submission" date="2020-11" db="EMBL/GenBank/DDBJ databases">
        <authorList>
            <person name="McCartney M.A."/>
            <person name="Auch B."/>
            <person name="Kono T."/>
            <person name="Mallez S."/>
            <person name="Becker A."/>
            <person name="Gohl D.M."/>
            <person name="Silverstein K.A.T."/>
            <person name="Koren S."/>
            <person name="Bechman K.B."/>
            <person name="Herman A."/>
            <person name="Abrahante J.E."/>
            <person name="Garbe J."/>
        </authorList>
    </citation>
    <scope>NUCLEOTIDE SEQUENCE</scope>
    <source>
        <strain evidence="1">Duluth1</strain>
        <tissue evidence="1">Whole animal</tissue>
    </source>
</reference>
<dbReference type="Proteomes" id="UP000828390">
    <property type="component" value="Unassembled WGS sequence"/>
</dbReference>
<protein>
    <submittedName>
        <fullName evidence="1">Uncharacterized protein</fullName>
    </submittedName>
</protein>
<evidence type="ECO:0000313" key="2">
    <source>
        <dbReference type="Proteomes" id="UP000828390"/>
    </source>
</evidence>
<dbReference type="AlphaFoldDB" id="A0A9D4JEF5"/>
<gene>
    <name evidence="1" type="ORF">DPMN_137088</name>
</gene>
<evidence type="ECO:0000313" key="1">
    <source>
        <dbReference type="EMBL" id="KAH3808730.1"/>
    </source>
</evidence>
<reference evidence="1" key="1">
    <citation type="journal article" date="2019" name="bioRxiv">
        <title>The Genome of the Zebra Mussel, Dreissena polymorpha: A Resource for Invasive Species Research.</title>
        <authorList>
            <person name="McCartney M.A."/>
            <person name="Auch B."/>
            <person name="Kono T."/>
            <person name="Mallez S."/>
            <person name="Zhang Y."/>
            <person name="Obille A."/>
            <person name="Becker A."/>
            <person name="Abrahante J.E."/>
            <person name="Garbe J."/>
            <person name="Badalamenti J.P."/>
            <person name="Herman A."/>
            <person name="Mangelson H."/>
            <person name="Liachko I."/>
            <person name="Sullivan S."/>
            <person name="Sone E.D."/>
            <person name="Koren S."/>
            <person name="Silverstein K.A.T."/>
            <person name="Beckman K.B."/>
            <person name="Gohl D.M."/>
        </authorList>
    </citation>
    <scope>NUCLEOTIDE SEQUENCE</scope>
    <source>
        <strain evidence="1">Duluth1</strain>
        <tissue evidence="1">Whole animal</tissue>
    </source>
</reference>
<organism evidence="1 2">
    <name type="scientific">Dreissena polymorpha</name>
    <name type="common">Zebra mussel</name>
    <name type="synonym">Mytilus polymorpha</name>
    <dbReference type="NCBI Taxonomy" id="45954"/>
    <lineage>
        <taxon>Eukaryota</taxon>
        <taxon>Metazoa</taxon>
        <taxon>Spiralia</taxon>
        <taxon>Lophotrochozoa</taxon>
        <taxon>Mollusca</taxon>
        <taxon>Bivalvia</taxon>
        <taxon>Autobranchia</taxon>
        <taxon>Heteroconchia</taxon>
        <taxon>Euheterodonta</taxon>
        <taxon>Imparidentia</taxon>
        <taxon>Neoheterodontei</taxon>
        <taxon>Myida</taxon>
        <taxon>Dreissenoidea</taxon>
        <taxon>Dreissenidae</taxon>
        <taxon>Dreissena</taxon>
    </lineage>
</organism>
<sequence>MTYSLRNPPAKEIKQLKDIGAVAIQIFIVGSYVNVKDDPGVCNMFVVGYLSTHGLCSDGANVGSASSHICRHCLQGI</sequence>
<dbReference type="EMBL" id="JAIWYP010000006">
    <property type="protein sequence ID" value="KAH3808730.1"/>
    <property type="molecule type" value="Genomic_DNA"/>
</dbReference>